<comment type="caution">
    <text evidence="1">The sequence shown here is derived from an EMBL/GenBank/DDBJ whole genome shotgun (WGS) entry which is preliminary data.</text>
</comment>
<dbReference type="AlphaFoldDB" id="A0AAU9QQB5"/>
<evidence type="ECO:0000313" key="1">
    <source>
        <dbReference type="EMBL" id="CAH1593395.1"/>
    </source>
</evidence>
<proteinExistence type="predicted"/>
<dbReference type="RefSeq" id="WP_409589129.1">
    <property type="nucleotide sequence ID" value="NZ_CAKMTZ010000080.1"/>
</dbReference>
<name>A0AAU9QQB5_9VIBR</name>
<organism evidence="1 2">
    <name type="scientific">Vibrio jasicida</name>
    <dbReference type="NCBI Taxonomy" id="766224"/>
    <lineage>
        <taxon>Bacteria</taxon>
        <taxon>Pseudomonadati</taxon>
        <taxon>Pseudomonadota</taxon>
        <taxon>Gammaproteobacteria</taxon>
        <taxon>Vibrionales</taxon>
        <taxon>Vibrionaceae</taxon>
        <taxon>Vibrio</taxon>
    </lineage>
</organism>
<gene>
    <name evidence="1" type="ORF">THF1A12_270001</name>
</gene>
<protein>
    <recommendedName>
        <fullName evidence="3">SnoaL-like domain-containing protein</fullName>
    </recommendedName>
</protein>
<evidence type="ECO:0008006" key="3">
    <source>
        <dbReference type="Google" id="ProtNLM"/>
    </source>
</evidence>
<dbReference type="Proteomes" id="UP001295462">
    <property type="component" value="Unassembled WGS sequence"/>
</dbReference>
<accession>A0AAU9QQB5</accession>
<dbReference type="EMBL" id="CAKMUD010000080">
    <property type="protein sequence ID" value="CAH1593395.1"/>
    <property type="molecule type" value="Genomic_DNA"/>
</dbReference>
<sequence length="159" mass="18856">MKYQKADYDKLIQQYAERKFTKNDIKSFVYRVFSMYERATVGKVRVPAKAFANLIDENIQVDFPDYKIHSRQEFMEWHHWIHDLLLSDDHDIESIEVSYLGEGKYAAEFDVRWRGDFKDGSVTDLTVVQRWVMYESEQFDHPVIESYVAVVKSNNLISG</sequence>
<reference evidence="1" key="1">
    <citation type="submission" date="2022-01" db="EMBL/GenBank/DDBJ databases">
        <authorList>
            <person name="Lagorce A."/>
        </authorList>
    </citation>
    <scope>NUCLEOTIDE SEQUENCE</scope>
    <source>
        <strain evidence="1">Th15_F1_A12</strain>
    </source>
</reference>
<evidence type="ECO:0000313" key="2">
    <source>
        <dbReference type="Proteomes" id="UP001295462"/>
    </source>
</evidence>